<gene>
    <name evidence="1" type="ORF">CEXT_631861</name>
</gene>
<reference evidence="1 2" key="1">
    <citation type="submission" date="2021-06" db="EMBL/GenBank/DDBJ databases">
        <title>Caerostris extrusa draft genome.</title>
        <authorList>
            <person name="Kono N."/>
            <person name="Arakawa K."/>
        </authorList>
    </citation>
    <scope>NUCLEOTIDE SEQUENCE [LARGE SCALE GENOMIC DNA]</scope>
</reference>
<protein>
    <submittedName>
        <fullName evidence="1">Uncharacterized protein</fullName>
    </submittedName>
</protein>
<evidence type="ECO:0000313" key="1">
    <source>
        <dbReference type="EMBL" id="GIY41412.1"/>
    </source>
</evidence>
<dbReference type="Proteomes" id="UP001054945">
    <property type="component" value="Unassembled WGS sequence"/>
</dbReference>
<accession>A0AAV4T9J7</accession>
<keyword evidence="2" id="KW-1185">Reference proteome</keyword>
<organism evidence="1 2">
    <name type="scientific">Caerostris extrusa</name>
    <name type="common">Bark spider</name>
    <name type="synonym">Caerostris bankana</name>
    <dbReference type="NCBI Taxonomy" id="172846"/>
    <lineage>
        <taxon>Eukaryota</taxon>
        <taxon>Metazoa</taxon>
        <taxon>Ecdysozoa</taxon>
        <taxon>Arthropoda</taxon>
        <taxon>Chelicerata</taxon>
        <taxon>Arachnida</taxon>
        <taxon>Araneae</taxon>
        <taxon>Araneomorphae</taxon>
        <taxon>Entelegynae</taxon>
        <taxon>Araneoidea</taxon>
        <taxon>Araneidae</taxon>
        <taxon>Caerostris</taxon>
    </lineage>
</organism>
<dbReference type="AlphaFoldDB" id="A0AAV4T9J7"/>
<evidence type="ECO:0000313" key="2">
    <source>
        <dbReference type="Proteomes" id="UP001054945"/>
    </source>
</evidence>
<name>A0AAV4T9J7_CAEEX</name>
<dbReference type="EMBL" id="BPLR01010715">
    <property type="protein sequence ID" value="GIY41412.1"/>
    <property type="molecule type" value="Genomic_DNA"/>
</dbReference>
<sequence length="73" mass="8214">MVAIEIVARSRSLGTRHCQLIKLLRKAVAGTVARKDGKIVTDEIVLVAVLDIFCQTSLDQRFCIYFSKISTFR</sequence>
<proteinExistence type="predicted"/>
<comment type="caution">
    <text evidence="1">The sequence shown here is derived from an EMBL/GenBank/DDBJ whole genome shotgun (WGS) entry which is preliminary data.</text>
</comment>